<evidence type="ECO:0000313" key="5">
    <source>
        <dbReference type="Proteomes" id="UP001234989"/>
    </source>
</evidence>
<accession>A0AAF1A0F2</accession>
<dbReference type="Proteomes" id="UP001234989">
    <property type="component" value="Chromosome 11"/>
</dbReference>
<dbReference type="AlphaFoldDB" id="A0AAF1A0F2"/>
<reference evidence="4" key="1">
    <citation type="submission" date="2023-08" db="EMBL/GenBank/DDBJ databases">
        <title>A de novo genome assembly of Solanum verrucosum Schlechtendal, a Mexican diploid species geographically isolated from the other diploid A-genome species in potato relatives.</title>
        <authorList>
            <person name="Hosaka K."/>
        </authorList>
    </citation>
    <scope>NUCLEOTIDE SEQUENCE</scope>
    <source>
        <tissue evidence="4">Young leaves</tissue>
    </source>
</reference>
<feature type="region of interest" description="Disordered" evidence="3">
    <location>
        <begin position="73"/>
        <end position="92"/>
    </location>
</feature>
<dbReference type="PANTHER" id="PTHR31580:SF4">
    <property type="entry name" value="FILAMENT-LIKE PLANT PROTEIN 6"/>
    <property type="match status" value="1"/>
</dbReference>
<gene>
    <name evidence="4" type="ORF">MTR67_048784</name>
</gene>
<feature type="region of interest" description="Disordered" evidence="3">
    <location>
        <begin position="120"/>
        <end position="145"/>
    </location>
</feature>
<sequence length="686" mass="72399">MVGRFEEEGWVEGLGEGRLEAGVGWGLGASRLEVEVGAGSGLDALRRRVGGGLGEGRLEAGVGWGVASGRGRGWGRTHHGRTPRGRGWGGGLGEGRLEAGVGWGVASGRGRGVAASWKDALRKGDASRPGVGGWPRGKTPRGPGWGGGLGGRLGLGSGGLGAGRLEAGGWAASRQDASRPGVEAGGGLGEGRLKARGGIEEGRLKAGGWHRGRTPQGWGRGGGWPRGRTPRGRGWLGAGCLEAGDRGWGRPRGKTLRGQGWVGGLGAGRLEVGGGRVGGLGEECLKAGGGGVGGLWEGRLEAGGGLGEGRIEAVGGIGEGRLEVGGGGLLLKTRITFGWCTARMRHIRYLKEEHEQKLHDVIPNKAKQFDKMKHEFEPNNSSVKTSNRLQSLEAQLQSNFELKSPQKSTIRRQPSEGSFSHEANHLPRLASMSEDGNDDNVSCASSWTTALRSDLSNVKKEKNSDSPHKSESASHLDLMDDFLEMEKLAYQSSDANGAVLSPDIPNNARPETTEVDTSMHVTTSPDSQLKEHNETSVSGDNASRNEEVSSQSHQPLSDTSISMKLQSRISTVLESLSKEADIQRIQEDLREIVQEMRNAVVPQSTKSIVEITLSLKTGTESQPSLDDGEANLEKEIPVFCKANAIQGTAPDGSGINEKLDDFSATHVEVISNRMETAADLDAKTNQ</sequence>
<proteinExistence type="inferred from homology"/>
<organism evidence="4 5">
    <name type="scientific">Solanum verrucosum</name>
    <dbReference type="NCBI Taxonomy" id="315347"/>
    <lineage>
        <taxon>Eukaryota</taxon>
        <taxon>Viridiplantae</taxon>
        <taxon>Streptophyta</taxon>
        <taxon>Embryophyta</taxon>
        <taxon>Tracheophyta</taxon>
        <taxon>Spermatophyta</taxon>
        <taxon>Magnoliopsida</taxon>
        <taxon>eudicotyledons</taxon>
        <taxon>Gunneridae</taxon>
        <taxon>Pentapetalae</taxon>
        <taxon>asterids</taxon>
        <taxon>lamiids</taxon>
        <taxon>Solanales</taxon>
        <taxon>Solanaceae</taxon>
        <taxon>Solanoideae</taxon>
        <taxon>Solaneae</taxon>
        <taxon>Solanum</taxon>
    </lineage>
</organism>
<dbReference type="Pfam" id="PF05911">
    <property type="entry name" value="FPP"/>
    <property type="match status" value="1"/>
</dbReference>
<evidence type="ECO:0000256" key="3">
    <source>
        <dbReference type="SAM" id="MobiDB-lite"/>
    </source>
</evidence>
<feature type="compositionally biased region" description="Polar residues" evidence="3">
    <location>
        <begin position="398"/>
        <end position="418"/>
    </location>
</feature>
<feature type="non-terminal residue" evidence="4">
    <location>
        <position position="686"/>
    </location>
</feature>
<feature type="compositionally biased region" description="Basic residues" evidence="3">
    <location>
        <begin position="73"/>
        <end position="84"/>
    </location>
</feature>
<feature type="region of interest" description="Disordered" evidence="3">
    <location>
        <begin position="171"/>
        <end position="193"/>
    </location>
</feature>
<evidence type="ECO:0000256" key="1">
    <source>
        <dbReference type="ARBA" id="ARBA00005921"/>
    </source>
</evidence>
<keyword evidence="5" id="KW-1185">Reference proteome</keyword>
<dbReference type="InterPro" id="IPR008587">
    <property type="entry name" value="FPP_plant"/>
</dbReference>
<feature type="compositionally biased region" description="Polar residues" evidence="3">
    <location>
        <begin position="535"/>
        <end position="562"/>
    </location>
</feature>
<feature type="compositionally biased region" description="Polar residues" evidence="3">
    <location>
        <begin position="515"/>
        <end position="527"/>
    </location>
</feature>
<dbReference type="EMBL" id="CP133622">
    <property type="protein sequence ID" value="WMV55399.1"/>
    <property type="molecule type" value="Genomic_DNA"/>
</dbReference>
<evidence type="ECO:0000313" key="4">
    <source>
        <dbReference type="EMBL" id="WMV55399.1"/>
    </source>
</evidence>
<feature type="region of interest" description="Disordered" evidence="3">
    <location>
        <begin position="398"/>
        <end position="422"/>
    </location>
</feature>
<feature type="region of interest" description="Disordered" evidence="3">
    <location>
        <begin position="496"/>
        <end position="562"/>
    </location>
</feature>
<dbReference type="PANTHER" id="PTHR31580">
    <property type="entry name" value="FILAMENT-LIKE PLANT PROTEIN 4"/>
    <property type="match status" value="1"/>
</dbReference>
<name>A0AAF1A0F2_SOLVR</name>
<comment type="similarity">
    <text evidence="1">Belongs to the FPP family.</text>
</comment>
<feature type="region of interest" description="Disordered" evidence="3">
    <location>
        <begin position="205"/>
        <end position="236"/>
    </location>
</feature>
<protein>
    <submittedName>
        <fullName evidence="4">Uncharacterized protein</fullName>
    </submittedName>
</protein>
<evidence type="ECO:0000256" key="2">
    <source>
        <dbReference type="ARBA" id="ARBA00023054"/>
    </source>
</evidence>
<keyword evidence="2" id="KW-0175">Coiled coil</keyword>